<evidence type="ECO:0000313" key="7">
    <source>
        <dbReference type="EMBL" id="QBE62248.1"/>
    </source>
</evidence>
<comment type="subcellular location">
    <subcellularLocation>
        <location evidence="1">Cell outer membrane</location>
    </subcellularLocation>
</comment>
<dbReference type="Proteomes" id="UP000290637">
    <property type="component" value="Chromosome"/>
</dbReference>
<dbReference type="InterPro" id="IPR012910">
    <property type="entry name" value="Plug_dom"/>
</dbReference>
<keyword evidence="5" id="KW-0732">Signal</keyword>
<feature type="chain" id="PRO_5020736626" evidence="5">
    <location>
        <begin position="34"/>
        <end position="1043"/>
    </location>
</feature>
<evidence type="ECO:0000259" key="6">
    <source>
        <dbReference type="Pfam" id="PF07715"/>
    </source>
</evidence>
<dbReference type="PANTHER" id="PTHR40980:SF3">
    <property type="entry name" value="TONB-DEPENDENT RECEPTOR-LIKE BETA-BARREL DOMAIN-CONTAINING PROTEIN"/>
    <property type="match status" value="1"/>
</dbReference>
<feature type="domain" description="TonB-dependent receptor plug" evidence="6">
    <location>
        <begin position="67"/>
        <end position="173"/>
    </location>
</feature>
<evidence type="ECO:0000256" key="2">
    <source>
        <dbReference type="ARBA" id="ARBA00009810"/>
    </source>
</evidence>
<dbReference type="NCBIfam" id="TIGR01782">
    <property type="entry name" value="TonB-Xanth-Caul"/>
    <property type="match status" value="1"/>
</dbReference>
<evidence type="ECO:0000256" key="3">
    <source>
        <dbReference type="ARBA" id="ARBA00023136"/>
    </source>
</evidence>
<dbReference type="Gene3D" id="2.40.170.20">
    <property type="entry name" value="TonB-dependent receptor, beta-barrel domain"/>
    <property type="match status" value="1"/>
</dbReference>
<organism evidence="7 8">
    <name type="scientific">Pseudoduganella lutea</name>
    <dbReference type="NCBI Taxonomy" id="321985"/>
    <lineage>
        <taxon>Bacteria</taxon>
        <taxon>Pseudomonadati</taxon>
        <taxon>Pseudomonadota</taxon>
        <taxon>Betaproteobacteria</taxon>
        <taxon>Burkholderiales</taxon>
        <taxon>Oxalobacteraceae</taxon>
        <taxon>Telluria group</taxon>
        <taxon>Pseudoduganella</taxon>
    </lineage>
</organism>
<dbReference type="InterPro" id="IPR010104">
    <property type="entry name" value="TonB_rcpt_bac"/>
</dbReference>
<feature type="signal peptide" evidence="5">
    <location>
        <begin position="1"/>
        <end position="33"/>
    </location>
</feature>
<dbReference type="RefSeq" id="WP_130185384.1">
    <property type="nucleotide sequence ID" value="NZ_CP035913.1"/>
</dbReference>
<dbReference type="Gene3D" id="2.170.130.10">
    <property type="entry name" value="TonB-dependent receptor, plug domain"/>
    <property type="match status" value="1"/>
</dbReference>
<evidence type="ECO:0000256" key="1">
    <source>
        <dbReference type="ARBA" id="ARBA00004442"/>
    </source>
</evidence>
<dbReference type="InterPro" id="IPR036942">
    <property type="entry name" value="Beta-barrel_TonB_sf"/>
</dbReference>
<keyword evidence="8" id="KW-1185">Reference proteome</keyword>
<keyword evidence="4" id="KW-0998">Cell outer membrane</keyword>
<dbReference type="KEGG" id="plue:EWM63_03985"/>
<comment type="similarity">
    <text evidence="2">Belongs to the TonB-dependent receptor family.</text>
</comment>
<dbReference type="AlphaFoldDB" id="A0A4P6KVR9"/>
<gene>
    <name evidence="7" type="ORF">EWM63_03985</name>
</gene>
<dbReference type="GO" id="GO:0009279">
    <property type="term" value="C:cell outer membrane"/>
    <property type="evidence" value="ECO:0007669"/>
    <property type="project" value="UniProtKB-SubCell"/>
</dbReference>
<keyword evidence="3" id="KW-0472">Membrane</keyword>
<protein>
    <submittedName>
        <fullName evidence="7">TonB-dependent receptor</fullName>
    </submittedName>
</protein>
<proteinExistence type="inferred from homology"/>
<evidence type="ECO:0000313" key="8">
    <source>
        <dbReference type="Proteomes" id="UP000290637"/>
    </source>
</evidence>
<dbReference type="Pfam" id="PF07715">
    <property type="entry name" value="Plug"/>
    <property type="match status" value="1"/>
</dbReference>
<reference evidence="7 8" key="1">
    <citation type="submission" date="2019-02" db="EMBL/GenBank/DDBJ databases">
        <title>Draft Genome Sequences of Six Type Strains of the Genus Massilia.</title>
        <authorList>
            <person name="Miess H."/>
            <person name="Frediansyhah A."/>
            <person name="Gross H."/>
        </authorList>
    </citation>
    <scope>NUCLEOTIDE SEQUENCE [LARGE SCALE GENOMIC DNA]</scope>
    <source>
        <strain evidence="7 8">DSM 17473</strain>
    </source>
</reference>
<dbReference type="SUPFAM" id="SSF56935">
    <property type="entry name" value="Porins"/>
    <property type="match status" value="1"/>
</dbReference>
<dbReference type="EMBL" id="CP035913">
    <property type="protein sequence ID" value="QBE62248.1"/>
    <property type="molecule type" value="Genomic_DNA"/>
</dbReference>
<evidence type="ECO:0000256" key="4">
    <source>
        <dbReference type="ARBA" id="ARBA00023237"/>
    </source>
</evidence>
<dbReference type="OrthoDB" id="8728630at2"/>
<keyword evidence="7" id="KW-0675">Receptor</keyword>
<sequence length="1043" mass="113964">MPSNHAPFGRSTRYHIHPTVCAAAVATAISLLAVDTASAQQAAAAQPSSVVVVSGTRASVASAIDRKKNASTIVDSIVAEDIGEFPDKNVGEALSRVTGVQLSRDFGEGSQVNIRGVEANLNRVEINGLSVLSTNGTAGRGAELRELPAELIKSIDVAKGVTADQTEGGIGGTVSIKTNMPLDFKTRTLVTKLEAEHSTNRGGVDPRGSILFADKFLNGRLGVMANVVYDKVMTQNDYVRNSNWRYLRDWDFSPEKTNTSLNPAAAAVADKAGCAALSGANKSACESQWNDYSPGVPRYGIWTRDHKRSSAELTAQYRINNGFDVWARYNKNDQKQMLNDRNYTTDFGSLNRFSTGGVAPTYGANGNILAGSPTATCANPAAGVTPPGMTFVNHVMTEFTAGTCQNVPGQGASYNFDTAARDFALNINSDYKSAGFNWKNSQWSADGLVAKSKSFYELHTNLISMAGNVPGLKVKLDDQGLPKFTFPAGYDPNDSSTYTRIRSQYQPSFTENTEDQVKLDLKWRPDLPFLKSIWFGGQGRRATAEQYRWTGYLVPNDPNSTSDDVYVRSPEVLHEIIRDPNNTSGVLRNNGAIIPGTNLTANNTTRYVSPAEMASLVDAIRTGTPGSFLNGYSGLSGYPNGWMAPSFAQSTQYFDLSRYNHDLLRNSIGSDGKSYPMPPQFAVEERIRAFYVRADFSQELFGIEWDGNVGVRYTGTRTRAKGLQSSRAYRLDANGVRVEDIRSNQIITVENKYSDVLPSFNLAGWLVPDKLVARIGWGKVMSRPPIDKLTPNYSCIAGSGQSQFGGDGGTDDCTAGNVNLEPFRATNKDASVEWYPSVDSQLSLAFFRKDINTYIQNDVTLLNRNLFGDGQLWDVKTSINSRGTTTKGWELAGRTALTMLPGLFSGLGLDANYTRMSFKYAPGNELLNPLDNSVLPYPGLSRNSYNVGVWYDLGKWNARLAYNYRDGYYTGTVDANAQLPVYGEKAGFLDAKLQFRATENLTLSVEGKNLTDEGQFLNAGSTSRRNELAWSGRRYFVGATYKF</sequence>
<name>A0A4P6KVR9_9BURK</name>
<evidence type="ECO:0000256" key="5">
    <source>
        <dbReference type="SAM" id="SignalP"/>
    </source>
</evidence>
<dbReference type="PANTHER" id="PTHR40980">
    <property type="entry name" value="PLUG DOMAIN-CONTAINING PROTEIN"/>
    <property type="match status" value="1"/>
</dbReference>
<accession>A0A4P6KVR9</accession>
<dbReference type="InterPro" id="IPR037066">
    <property type="entry name" value="Plug_dom_sf"/>
</dbReference>